<gene>
    <name evidence="4" type="ORF">FEG63_19515</name>
</gene>
<feature type="domain" description="Peptidase C39-like" evidence="3">
    <location>
        <begin position="211"/>
        <end position="354"/>
    </location>
</feature>
<organism evidence="4 5">
    <name type="scientific">Mycolicibacterium sphagni</name>
    <dbReference type="NCBI Taxonomy" id="1786"/>
    <lineage>
        <taxon>Bacteria</taxon>
        <taxon>Bacillati</taxon>
        <taxon>Actinomycetota</taxon>
        <taxon>Actinomycetes</taxon>
        <taxon>Mycobacteriales</taxon>
        <taxon>Mycobacteriaceae</taxon>
        <taxon>Mycolicibacterium</taxon>
    </lineage>
</organism>
<keyword evidence="5" id="KW-1185">Reference proteome</keyword>
<comment type="caution">
    <text evidence="4">The sequence shown here is derived from an EMBL/GenBank/DDBJ whole genome shotgun (WGS) entry which is preliminary data.</text>
</comment>
<dbReference type="Pfam" id="PF13529">
    <property type="entry name" value="Peptidase_C39_2"/>
    <property type="match status" value="1"/>
</dbReference>
<protein>
    <recommendedName>
        <fullName evidence="3">Peptidase C39-like domain-containing protein</fullName>
    </recommendedName>
</protein>
<feature type="region of interest" description="Disordered" evidence="1">
    <location>
        <begin position="30"/>
        <end position="94"/>
    </location>
</feature>
<feature type="chain" id="PRO_5047033396" description="Peptidase C39-like domain-containing protein" evidence="2">
    <location>
        <begin position="35"/>
        <end position="396"/>
    </location>
</feature>
<dbReference type="EMBL" id="VBSB01000010">
    <property type="protein sequence ID" value="NTY61739.1"/>
    <property type="molecule type" value="Genomic_DNA"/>
</dbReference>
<feature type="compositionally biased region" description="Low complexity" evidence="1">
    <location>
        <begin position="108"/>
        <end position="120"/>
    </location>
</feature>
<evidence type="ECO:0000256" key="2">
    <source>
        <dbReference type="SAM" id="SignalP"/>
    </source>
</evidence>
<evidence type="ECO:0000256" key="1">
    <source>
        <dbReference type="SAM" id="MobiDB-lite"/>
    </source>
</evidence>
<accession>A0ABX2K0Z3</accession>
<sequence length="396" mass="41104">MTSIKRAGRITTLGFAVGAGLLIAAGAGTAVASAAPDDSGHASTTSSSPSSSASSSARSARPSTGAPAKAKPTSKVSASSSHSAPVVELPTRTRTSAASAVTALTSVPAAEEPASTPTPSVKLASAQRIPTPARVPQAALDIARDLNTLRRNIELLIRHQIDDLRENLTTLRYDLAAIIAPARRPTNPDIPADETPGVIGTPRSREGYFIYQGQTNTCALSTAAMLIGQLYGRDAMPTWEQIVNEAATTPSYSTPGKPIYDRVNDTFVSTTDVLQLLQTHGVTAKSTQYTRGQRDLAFTNLKAALTQGDAVAVSVNADSIWGSGAPDTAYKGDHLITVLGIDTNKNVVYVNDSAWEQTKGMGMAISMNVFMGAWAADSYTTITAVAAASSQTALAA</sequence>
<reference evidence="4 5" key="1">
    <citation type="submission" date="2019-05" db="EMBL/GenBank/DDBJ databases">
        <title>Mycolicibacterium sphagni ENV482 genome assembly.</title>
        <authorList>
            <person name="Chen W."/>
            <person name="Faulkner N.W."/>
            <person name="Hyman M.R."/>
        </authorList>
    </citation>
    <scope>NUCLEOTIDE SEQUENCE [LARGE SCALE GENOMIC DNA]</scope>
    <source>
        <strain evidence="4 5">ENV482</strain>
    </source>
</reference>
<feature type="region of interest" description="Disordered" evidence="1">
    <location>
        <begin position="108"/>
        <end position="129"/>
    </location>
</feature>
<dbReference type="InterPro" id="IPR039564">
    <property type="entry name" value="Peptidase_C39-like"/>
</dbReference>
<feature type="signal peptide" evidence="2">
    <location>
        <begin position="1"/>
        <end position="34"/>
    </location>
</feature>
<evidence type="ECO:0000313" key="4">
    <source>
        <dbReference type="EMBL" id="NTY61739.1"/>
    </source>
</evidence>
<dbReference type="Gene3D" id="3.90.70.10">
    <property type="entry name" value="Cysteine proteinases"/>
    <property type="match status" value="1"/>
</dbReference>
<keyword evidence="2" id="KW-0732">Signal</keyword>
<dbReference type="Proteomes" id="UP000708347">
    <property type="component" value="Unassembled WGS sequence"/>
</dbReference>
<evidence type="ECO:0000313" key="5">
    <source>
        <dbReference type="Proteomes" id="UP000708347"/>
    </source>
</evidence>
<evidence type="ECO:0000259" key="3">
    <source>
        <dbReference type="Pfam" id="PF13529"/>
    </source>
</evidence>
<name>A0ABX2K0Z3_9MYCO</name>
<proteinExistence type="predicted"/>